<dbReference type="PANTHER" id="PTHR43642:SF1">
    <property type="entry name" value="HYBRID SIGNAL TRANSDUCTION HISTIDINE KINASE G"/>
    <property type="match status" value="1"/>
</dbReference>
<dbReference type="AlphaFoldDB" id="A0AAD8YAX7"/>
<proteinExistence type="predicted"/>
<organism evidence="2 3">
    <name type="scientific">Skeletonema marinoi</name>
    <dbReference type="NCBI Taxonomy" id="267567"/>
    <lineage>
        <taxon>Eukaryota</taxon>
        <taxon>Sar</taxon>
        <taxon>Stramenopiles</taxon>
        <taxon>Ochrophyta</taxon>
        <taxon>Bacillariophyta</taxon>
        <taxon>Coscinodiscophyceae</taxon>
        <taxon>Thalassiosirophycidae</taxon>
        <taxon>Thalassiosirales</taxon>
        <taxon>Skeletonemataceae</taxon>
        <taxon>Skeletonema</taxon>
        <taxon>Skeletonema marinoi-dohrnii complex</taxon>
    </lineage>
</organism>
<dbReference type="SUPFAM" id="SSF52540">
    <property type="entry name" value="P-loop containing nucleoside triphosphate hydrolases"/>
    <property type="match status" value="1"/>
</dbReference>
<reference evidence="2" key="1">
    <citation type="submission" date="2023-06" db="EMBL/GenBank/DDBJ databases">
        <title>Survivors Of The Sea: Transcriptome response of Skeletonema marinoi to long-term dormancy.</title>
        <authorList>
            <person name="Pinder M.I.M."/>
            <person name="Kourtchenko O."/>
            <person name="Robertson E.K."/>
            <person name="Larsson T."/>
            <person name="Maumus F."/>
            <person name="Osuna-Cruz C.M."/>
            <person name="Vancaester E."/>
            <person name="Stenow R."/>
            <person name="Vandepoele K."/>
            <person name="Ploug H."/>
            <person name="Bruchert V."/>
            <person name="Godhe A."/>
            <person name="Topel M."/>
        </authorList>
    </citation>
    <scope>NUCLEOTIDE SEQUENCE</scope>
    <source>
        <strain evidence="2">R05AC</strain>
    </source>
</reference>
<gene>
    <name evidence="2" type="ORF">QTG54_006676</name>
</gene>
<evidence type="ECO:0000313" key="2">
    <source>
        <dbReference type="EMBL" id="KAK1743079.1"/>
    </source>
</evidence>
<dbReference type="EMBL" id="JATAAI010000010">
    <property type="protein sequence ID" value="KAK1743079.1"/>
    <property type="molecule type" value="Genomic_DNA"/>
</dbReference>
<dbReference type="PANTHER" id="PTHR43642">
    <property type="entry name" value="HYBRID SIGNAL TRANSDUCTION HISTIDINE KINASE G"/>
    <property type="match status" value="1"/>
</dbReference>
<dbReference type="InterPro" id="IPR027417">
    <property type="entry name" value="P-loop_NTPase"/>
</dbReference>
<feature type="domain" description="Orc1-like AAA ATPase" evidence="1">
    <location>
        <begin position="262"/>
        <end position="448"/>
    </location>
</feature>
<dbReference type="Pfam" id="PF13191">
    <property type="entry name" value="AAA_16"/>
    <property type="match status" value="1"/>
</dbReference>
<dbReference type="Proteomes" id="UP001224775">
    <property type="component" value="Unassembled WGS sequence"/>
</dbReference>
<accession>A0AAD8YAX7</accession>
<evidence type="ECO:0000259" key="1">
    <source>
        <dbReference type="Pfam" id="PF13191"/>
    </source>
</evidence>
<evidence type="ECO:0000313" key="3">
    <source>
        <dbReference type="Proteomes" id="UP001224775"/>
    </source>
</evidence>
<dbReference type="InterPro" id="IPR041664">
    <property type="entry name" value="AAA_16"/>
</dbReference>
<dbReference type="InterPro" id="IPR053159">
    <property type="entry name" value="Hybrid_Histidine_Kinase"/>
</dbReference>
<sequence>MSKKILMAAADAASAAAKEEHIQIPLRNWIDVEDADNSSTAASSESQLIQALDLNQNRSEQKYYNNVALDDDAKIGIDNFAVCVYKKRGISSSQQQQSDDIRGVRMISSGLSLSIEEPSYLSCLFEEGGEKDDQMGRYLEVELDAQDASVRINKADCHDSADGKEQRKFFLDREGGVAAVDKSASAGIPAIQQMQRWGAPASICRMMQNLLESAAETGGDAYQTMGEVGEDLHLLLFDPDRFLFDHEAQNAHNMQLLYRKEKLYGRDEEENLITDTFCRVTRGKSEAFFIGGFSGSGKSMLVDTLRVRVKNVGGYVIKHKFDAISQDRPLSGVISAVNQLCLMIKHRLTSKRLAALSKQLKDDFGADIGLLARMLPNVCALSPEFSSLAGEVEDRNTSDNMNARSVSFTLLRFVRLVSSPKRPIMLFLDDLQWADDTALDVVHTFLSDTMGSCVFFVGTYRDNEVQIGHAIFDLLQKLETSNVPTIKLSLTGLDRGDLNKMVSDALGLYPRICKSLSDIVFQKTKGNPFFVLEFIQSLQSRGLLQYDSCQKRWLSNEIQLLLKVMACFGTCTNESVIGYLSESPEYAGVRNGLEGAISEGFVELNAEGSFKFVHDKVREAAYNLTPDRDKKQLHYNLGKTLHSICEGKDVGNAIFLIASQINHGKEFIETDDTLRIPVAKLNMKAGEKALDGCDHKMAYFYFLAAISFLPGDSWESYYDLSLRLNVLMARAANSSCRYDEAELTLQRICKRARCLQDKLPAYFLLVTIFLSQGHPNQAYATCSSILTQLGESVPETVTTETVGDMIPETLRMYSEVYGDDWLGQKMEDTSLSNIIKFYSAMASAAYFCKPSHMVAYFVCKMVQMSLQKGVCQYTPLALMQLTSIVIRIDNAAFVHRIAKNALALSEKFGSSGEKTELCVNYYMGAGHLDSYQSGANQLRKAFSSGLSSGNANAAFYCAGHGTHFSTISAETDLPSLLLQIDYYLRLLEIYKSEMPKKFILCYRETISTLIDRGQSTGIEAKLSYGDASDPGIGNKLLEVFYFHQVFRNYWLGYSERCHHYVQKCFAISKPGHFFIYVIKFYHGLNSLDMIKKQANYSKSKEVDEIIASMKVVASQSESNFRNKLELLEAEQYGVTGGHIVAVAFHAYNTAIASAQKAKFVHEQGLACEKAGFYCKRMKDNEKSLMYFNQARECYEKWGSSVKVDFIQKELSKLM</sequence>
<comment type="caution">
    <text evidence="2">The sequence shown here is derived from an EMBL/GenBank/DDBJ whole genome shotgun (WGS) entry which is preliminary data.</text>
</comment>
<name>A0AAD8YAX7_9STRA</name>
<keyword evidence="3" id="KW-1185">Reference proteome</keyword>
<protein>
    <submittedName>
        <fullName evidence="2">AAA ATPase</fullName>
    </submittedName>
</protein>